<evidence type="ECO:0000313" key="2">
    <source>
        <dbReference type="EMBL" id="XBH17870.1"/>
    </source>
</evidence>
<gene>
    <name evidence="2" type="ORF">P8935_00730</name>
</gene>
<proteinExistence type="predicted"/>
<name>A0AAU7DLB8_9BACT</name>
<feature type="region of interest" description="Disordered" evidence="1">
    <location>
        <begin position="323"/>
        <end position="342"/>
    </location>
</feature>
<reference evidence="2" key="1">
    <citation type="submission" date="2023-03" db="EMBL/GenBank/DDBJ databases">
        <title>Edaphobacter sp.</title>
        <authorList>
            <person name="Huber K.J."/>
            <person name="Papendorf J."/>
            <person name="Pilke C."/>
            <person name="Bunk B."/>
            <person name="Sproeer C."/>
            <person name="Pester M."/>
        </authorList>
    </citation>
    <scope>NUCLEOTIDE SEQUENCE</scope>
    <source>
        <strain evidence="2">DSM 110680</strain>
    </source>
</reference>
<organism evidence="2">
    <name type="scientific">Telmatobacter sp. DSM 110680</name>
    <dbReference type="NCBI Taxonomy" id="3036704"/>
    <lineage>
        <taxon>Bacteria</taxon>
        <taxon>Pseudomonadati</taxon>
        <taxon>Acidobacteriota</taxon>
        <taxon>Terriglobia</taxon>
        <taxon>Terriglobales</taxon>
        <taxon>Acidobacteriaceae</taxon>
        <taxon>Telmatobacter</taxon>
    </lineage>
</organism>
<dbReference type="PANTHER" id="PTHR30562">
    <property type="entry name" value="UVRC/OXIDOREDUCTASE"/>
    <property type="match status" value="1"/>
</dbReference>
<dbReference type="PANTHER" id="PTHR30562:SF1">
    <property type="entry name" value="UVRABC SYSTEM PROTEIN C"/>
    <property type="match status" value="1"/>
</dbReference>
<accession>A0AAU7DLB8</accession>
<dbReference type="AlphaFoldDB" id="A0AAU7DLB8"/>
<sequence length="428" mass="47284">MSVELQSVPFDPAEAKAALTQLPTAPAVFALYGAEAKDEPYIGRTPNLRGRLERLLQPSAKHPRRLQLAGRVRRIAWHLTGSEFESLLTQFSLLEDVYGAKALERMHLRAPAFVRYLGGNPYPRIVVTNKPSQREADWAYGPFASRAAAERFADEALKLFLLRRCTDDLNPDPSHPGCVYSEMKMCLAPCYKGCTDERYAEESAAVQDFLATRGESKLVVLRGERDAASANLAFEDAAALHAQVQKVEAVRALAPELVQPMNRLRAVVLQASANLDEVAVFLFERGSLRGPALFSTIGMRIQNEQSGSSSLFAQPMALEPVPDETGIREQGTGSNEQEPATHGRIPRTMLEARMEAVLAKLEEDDGSTPSATVRQAHLALLKRWYYRPEVKREGEICFPEGDGHWPIKSLLRGVGRVAAKRLATAKPQ</sequence>
<dbReference type="InterPro" id="IPR050066">
    <property type="entry name" value="UvrABC_protein_C"/>
</dbReference>
<dbReference type="RefSeq" id="WP_348263095.1">
    <property type="nucleotide sequence ID" value="NZ_CP121196.1"/>
</dbReference>
<evidence type="ECO:0000256" key="1">
    <source>
        <dbReference type="SAM" id="MobiDB-lite"/>
    </source>
</evidence>
<dbReference type="EMBL" id="CP121196">
    <property type="protein sequence ID" value="XBH17870.1"/>
    <property type="molecule type" value="Genomic_DNA"/>
</dbReference>
<dbReference type="GO" id="GO:0006974">
    <property type="term" value="P:DNA damage response"/>
    <property type="evidence" value="ECO:0007669"/>
    <property type="project" value="TreeGrafter"/>
</dbReference>
<dbReference type="GO" id="GO:0009380">
    <property type="term" value="C:excinuclease repair complex"/>
    <property type="evidence" value="ECO:0007669"/>
    <property type="project" value="TreeGrafter"/>
</dbReference>
<dbReference type="Gene3D" id="3.40.1440.10">
    <property type="entry name" value="GIY-YIG endonuclease"/>
    <property type="match status" value="1"/>
</dbReference>
<protein>
    <submittedName>
        <fullName evidence="2">Excinuclease ABC subunit C</fullName>
    </submittedName>
</protein>
<dbReference type="InterPro" id="IPR035901">
    <property type="entry name" value="GIY-YIG_endonuc_sf"/>
</dbReference>